<evidence type="ECO:0000313" key="2">
    <source>
        <dbReference type="Proteomes" id="UP001283361"/>
    </source>
</evidence>
<sequence length="260" mass="29693">MTNENPSVMAFDISVFSQDRHSCKLLYVFPAPRKSHLNSRITIPLQPEFCRMFENKGRASFEPFKPLAGKPVSFRPTSPSVDNRPPCQSDSFSWSHKHSLHGRPDFLTISLTTSPSRYFRFHKHINDKLWTNVICIPNSVLYAAPAVWYISQSVKYHNKIYKISREPRETDKNPPLIFRVLSVTRGSPLLSQVRLGQRQSTQLGGYKSFVLARHIEAHQGSFTPISSDVRIVQLGCCTYCSARLMYVLFSSSDVRIVQLV</sequence>
<dbReference type="AlphaFoldDB" id="A0AAE1DCN6"/>
<comment type="caution">
    <text evidence="1">The sequence shown here is derived from an EMBL/GenBank/DDBJ whole genome shotgun (WGS) entry which is preliminary data.</text>
</comment>
<proteinExistence type="predicted"/>
<organism evidence="1 2">
    <name type="scientific">Elysia crispata</name>
    <name type="common">lettuce slug</name>
    <dbReference type="NCBI Taxonomy" id="231223"/>
    <lineage>
        <taxon>Eukaryota</taxon>
        <taxon>Metazoa</taxon>
        <taxon>Spiralia</taxon>
        <taxon>Lophotrochozoa</taxon>
        <taxon>Mollusca</taxon>
        <taxon>Gastropoda</taxon>
        <taxon>Heterobranchia</taxon>
        <taxon>Euthyneura</taxon>
        <taxon>Panpulmonata</taxon>
        <taxon>Sacoglossa</taxon>
        <taxon>Placobranchoidea</taxon>
        <taxon>Plakobranchidae</taxon>
        <taxon>Elysia</taxon>
    </lineage>
</organism>
<accession>A0AAE1DCN6</accession>
<protein>
    <submittedName>
        <fullName evidence="1">Uncharacterized protein</fullName>
    </submittedName>
</protein>
<name>A0AAE1DCN6_9GAST</name>
<gene>
    <name evidence="1" type="ORF">RRG08_040821</name>
</gene>
<reference evidence="1" key="1">
    <citation type="journal article" date="2023" name="G3 (Bethesda)">
        <title>A reference genome for the long-term kleptoplast-retaining sea slug Elysia crispata morphotype clarki.</title>
        <authorList>
            <person name="Eastman K.E."/>
            <person name="Pendleton A.L."/>
            <person name="Shaikh M.A."/>
            <person name="Suttiyut T."/>
            <person name="Ogas R."/>
            <person name="Tomko P."/>
            <person name="Gavelis G."/>
            <person name="Widhalm J.R."/>
            <person name="Wisecaver J.H."/>
        </authorList>
    </citation>
    <scope>NUCLEOTIDE SEQUENCE</scope>
    <source>
        <strain evidence="1">ECLA1</strain>
    </source>
</reference>
<dbReference type="EMBL" id="JAWDGP010004349">
    <property type="protein sequence ID" value="KAK3765090.1"/>
    <property type="molecule type" value="Genomic_DNA"/>
</dbReference>
<evidence type="ECO:0000313" key="1">
    <source>
        <dbReference type="EMBL" id="KAK3765090.1"/>
    </source>
</evidence>
<keyword evidence="2" id="KW-1185">Reference proteome</keyword>
<dbReference type="Proteomes" id="UP001283361">
    <property type="component" value="Unassembled WGS sequence"/>
</dbReference>